<dbReference type="InterPro" id="IPR005225">
    <property type="entry name" value="Small_GTP-bd"/>
</dbReference>
<keyword evidence="20" id="KW-1185">Reference proteome</keyword>
<keyword evidence="8" id="KW-0547">Nucleotide-binding</keyword>
<sequence length="525" mass="58410">MLHSAHAEIRIVLVGDVGVGKSSLIMALLKEGFVEDVQTVVPEVTLPSEASPAGVTTKILDTGSGFAYQERLETELRRANVVVLVYSVTDQESFERITSYWLPMMRSLGINVPVILVGNKVDHRPSDIEEDALEDEIAPVMAEFKEVETCIECSASLSLNVGEIFFYAQKAVLYPTAPLYDSRSHTLKPACIDALRNIFHLCDADKDGVLSDEEINNFQYECFDAPLQLQELLGIKQLVMEGSTPYDSAHLRDDGLTLAGFLYLHTLFIQRGRLETTWTVLWSFGYGMDLTLSNTYVYPRFDVPSGMNVELSPLGYQFFTEVFKAHDKDHDGALNPHELEQLFQTAPGGQHPVFLALVLGAHGSGKTALLRNLVGKPFQGKYTPTHRLQRAVAAVEQGGAERYLVLQEYGAHNEAEALRKPSKLNNVNVIVFVYDSSDTNSFSYISNLRQQYPYLASFPTLFVATKSDLDLARQRHEVQPDMYCRKLGLNIPHLGAGPLNVSAYLDEVAQLYNILLSIAMDSPVH</sequence>
<dbReference type="SMART" id="SM00174">
    <property type="entry name" value="RHO"/>
    <property type="match status" value="1"/>
</dbReference>
<evidence type="ECO:0000256" key="7">
    <source>
        <dbReference type="ARBA" id="ARBA00022737"/>
    </source>
</evidence>
<dbReference type="SMART" id="SM00175">
    <property type="entry name" value="RAB"/>
    <property type="match status" value="1"/>
</dbReference>
<gene>
    <name evidence="19" type="primary">GEM1</name>
    <name evidence="19" type="ORF">MARU1_001901</name>
</gene>
<evidence type="ECO:0000256" key="10">
    <source>
        <dbReference type="ARBA" id="ARBA00022801"/>
    </source>
</evidence>
<dbReference type="PANTHER" id="PTHR46819:SF1">
    <property type="entry name" value="EF-HAND CALCIUM-BINDING DOMAIN-CONTAINING PROTEIN 7"/>
    <property type="match status" value="1"/>
</dbReference>
<dbReference type="InterPro" id="IPR002048">
    <property type="entry name" value="EF_hand_dom"/>
</dbReference>
<dbReference type="Gene3D" id="1.10.238.10">
    <property type="entry name" value="EF-hand"/>
    <property type="match status" value="3"/>
</dbReference>
<dbReference type="PROSITE" id="PS51419">
    <property type="entry name" value="RAB"/>
    <property type="match status" value="1"/>
</dbReference>
<dbReference type="FunFam" id="3.40.50.300:FF:000553">
    <property type="entry name" value="Mitochondrial Rho GTPase"/>
    <property type="match status" value="1"/>
</dbReference>
<dbReference type="FunFam" id="3.40.50.300:FF:000170">
    <property type="entry name" value="Mitochondrial Rho GTPase"/>
    <property type="match status" value="1"/>
</dbReference>
<evidence type="ECO:0000256" key="14">
    <source>
        <dbReference type="ARBA" id="ARBA00023134"/>
    </source>
</evidence>
<keyword evidence="5" id="KW-0812">Transmembrane</keyword>
<dbReference type="Pfam" id="PF13202">
    <property type="entry name" value="EF-hand_5"/>
    <property type="match status" value="2"/>
</dbReference>
<dbReference type="InterPro" id="IPR018247">
    <property type="entry name" value="EF_Hand_1_Ca_BS"/>
</dbReference>
<keyword evidence="14" id="KW-0342">GTP-binding</keyword>
<dbReference type="GO" id="GO:0005525">
    <property type="term" value="F:GTP binding"/>
    <property type="evidence" value="ECO:0007669"/>
    <property type="project" value="UniProtKB-KW"/>
</dbReference>
<keyword evidence="12" id="KW-1133">Transmembrane helix</keyword>
<evidence type="ECO:0000256" key="1">
    <source>
        <dbReference type="ARBA" id="ARBA00003481"/>
    </source>
</evidence>
<feature type="domain" description="Miro" evidence="18">
    <location>
        <begin position="351"/>
        <end position="521"/>
    </location>
</feature>
<evidence type="ECO:0000256" key="13">
    <source>
        <dbReference type="ARBA" id="ARBA00023128"/>
    </source>
</evidence>
<comment type="subcellular location">
    <subcellularLocation>
        <location evidence="2">Mitochondrion outer membrane</location>
        <topology evidence="2">Single-pass type IV membrane protein</topology>
    </subcellularLocation>
</comment>
<dbReference type="InterPro" id="IPR013567">
    <property type="entry name" value="EF_hand_assoc_2"/>
</dbReference>
<dbReference type="EMBL" id="CP119918">
    <property type="protein sequence ID" value="WFD15877.1"/>
    <property type="molecule type" value="Genomic_DNA"/>
</dbReference>
<feature type="domain" description="EF-hand" evidence="17">
    <location>
        <begin position="314"/>
        <end position="349"/>
    </location>
</feature>
<keyword evidence="9" id="KW-1000">Mitochondrion outer membrane</keyword>
<dbReference type="FunFam" id="1.10.238.10:FF:000011">
    <property type="entry name" value="Mitochondrial Rho GTPase"/>
    <property type="match status" value="1"/>
</dbReference>
<keyword evidence="6" id="KW-0479">Metal-binding</keyword>
<dbReference type="PROSITE" id="PS51423">
    <property type="entry name" value="MIRO"/>
    <property type="match status" value="2"/>
</dbReference>
<evidence type="ECO:0000256" key="8">
    <source>
        <dbReference type="ARBA" id="ARBA00022741"/>
    </source>
</evidence>
<dbReference type="InterPro" id="IPR001806">
    <property type="entry name" value="Small_GTPase"/>
</dbReference>
<evidence type="ECO:0000256" key="3">
    <source>
        <dbReference type="ARBA" id="ARBA00007981"/>
    </source>
</evidence>
<evidence type="ECO:0000313" key="19">
    <source>
        <dbReference type="EMBL" id="WFD15877.1"/>
    </source>
</evidence>
<evidence type="ECO:0000259" key="18">
    <source>
        <dbReference type="PROSITE" id="PS51423"/>
    </source>
</evidence>
<evidence type="ECO:0000256" key="4">
    <source>
        <dbReference type="ARBA" id="ARBA00019119"/>
    </source>
</evidence>
<dbReference type="Pfam" id="PF08356">
    <property type="entry name" value="EF_assoc_2"/>
    <property type="match status" value="1"/>
</dbReference>
<dbReference type="Gene3D" id="3.40.50.300">
    <property type="entry name" value="P-loop containing nucleotide triphosphate hydrolases"/>
    <property type="match status" value="2"/>
</dbReference>
<dbReference type="PROSITE" id="PS51421">
    <property type="entry name" value="RAS"/>
    <property type="match status" value="1"/>
</dbReference>
<dbReference type="PROSITE" id="PS50222">
    <property type="entry name" value="EF_HAND_2"/>
    <property type="match status" value="2"/>
</dbReference>
<evidence type="ECO:0000256" key="15">
    <source>
        <dbReference type="ARBA" id="ARBA00023136"/>
    </source>
</evidence>
<dbReference type="Proteomes" id="UP001217582">
    <property type="component" value="Chromosome 3"/>
</dbReference>
<dbReference type="InterPro" id="IPR027417">
    <property type="entry name" value="P-loop_NTPase"/>
</dbReference>
<evidence type="ECO:0000256" key="2">
    <source>
        <dbReference type="ARBA" id="ARBA00004200"/>
    </source>
</evidence>
<dbReference type="GO" id="GO:0005741">
    <property type="term" value="C:mitochondrial outer membrane"/>
    <property type="evidence" value="ECO:0007669"/>
    <property type="project" value="UniProtKB-SubCell"/>
</dbReference>
<evidence type="ECO:0000256" key="6">
    <source>
        <dbReference type="ARBA" id="ARBA00022723"/>
    </source>
</evidence>
<evidence type="ECO:0000313" key="20">
    <source>
        <dbReference type="Proteomes" id="UP001217582"/>
    </source>
</evidence>
<accession>A0AAJ6CLL3</accession>
<comment type="function">
    <text evidence="1">Mitochondrial GTPase involved in mitochondrial trafficking. Probably involved in control of anterograde transport of mitochondria and their subcellular distribution.</text>
</comment>
<dbReference type="PANTHER" id="PTHR46819">
    <property type="entry name" value="EF-HAND CALCIUM-BINDING DOMAIN-CONTAINING PROTEIN 7"/>
    <property type="match status" value="1"/>
</dbReference>
<dbReference type="Pfam" id="PF00071">
    <property type="entry name" value="Ras"/>
    <property type="match status" value="2"/>
</dbReference>
<evidence type="ECO:0000256" key="11">
    <source>
        <dbReference type="ARBA" id="ARBA00022837"/>
    </source>
</evidence>
<feature type="domain" description="EF-hand" evidence="17">
    <location>
        <begin position="190"/>
        <end position="225"/>
    </location>
</feature>
<dbReference type="GO" id="GO:0003924">
    <property type="term" value="F:GTPase activity"/>
    <property type="evidence" value="ECO:0007669"/>
    <property type="project" value="InterPro"/>
</dbReference>
<dbReference type="SUPFAM" id="SSF47473">
    <property type="entry name" value="EF-hand"/>
    <property type="match status" value="1"/>
</dbReference>
<keyword evidence="15" id="KW-0472">Membrane</keyword>
<dbReference type="InterPro" id="IPR011992">
    <property type="entry name" value="EF-hand-dom_pair"/>
</dbReference>
<evidence type="ECO:0000256" key="12">
    <source>
        <dbReference type="ARBA" id="ARBA00022989"/>
    </source>
</evidence>
<evidence type="ECO:0000259" key="17">
    <source>
        <dbReference type="PROSITE" id="PS50222"/>
    </source>
</evidence>
<reference evidence="19 20" key="1">
    <citation type="submission" date="2023-03" db="EMBL/GenBank/DDBJ databases">
        <title>Mating type loci evolution in Malassezia.</title>
        <authorList>
            <person name="Coelho M.A."/>
        </authorList>
    </citation>
    <scope>NUCLEOTIDE SEQUENCE [LARGE SCALE GENOMIC DNA]</scope>
    <source>
        <strain evidence="19 20">CBS 13387</strain>
    </source>
</reference>
<keyword evidence="11" id="KW-0106">Calcium</keyword>
<keyword evidence="10" id="KW-0378">Hydrolase</keyword>
<protein>
    <recommendedName>
        <fullName evidence="4">Mitochondrial Rho GTPase 1</fullName>
    </recommendedName>
    <alternativeName>
        <fullName evidence="16">GTPase EF-hand protein of mitochondria 1</fullName>
    </alternativeName>
</protein>
<dbReference type="GO" id="GO:0005509">
    <property type="term" value="F:calcium ion binding"/>
    <property type="evidence" value="ECO:0007669"/>
    <property type="project" value="InterPro"/>
</dbReference>
<name>A0AAJ6CLL3_9BASI</name>
<dbReference type="AlphaFoldDB" id="A0AAJ6CLL3"/>
<organism evidence="19 20">
    <name type="scientific">Malassezia arunalokei</name>
    <dbReference type="NCBI Taxonomy" id="1514897"/>
    <lineage>
        <taxon>Eukaryota</taxon>
        <taxon>Fungi</taxon>
        <taxon>Dikarya</taxon>
        <taxon>Basidiomycota</taxon>
        <taxon>Ustilaginomycotina</taxon>
        <taxon>Malasseziomycetes</taxon>
        <taxon>Malasseziales</taxon>
        <taxon>Malasseziaceae</taxon>
        <taxon>Malassezia</taxon>
    </lineage>
</organism>
<dbReference type="SUPFAM" id="SSF52540">
    <property type="entry name" value="P-loop containing nucleoside triphosphate hydrolases"/>
    <property type="match status" value="2"/>
</dbReference>
<proteinExistence type="inferred from homology"/>
<dbReference type="PRINTS" id="PR00449">
    <property type="entry name" value="RASTRNSFRMNG"/>
</dbReference>
<feature type="domain" description="Miro" evidence="18">
    <location>
        <begin position="6"/>
        <end position="174"/>
    </location>
</feature>
<keyword evidence="13" id="KW-0496">Mitochondrion</keyword>
<comment type="similarity">
    <text evidence="3">Belongs to the mitochondrial Rho GTPase family.</text>
</comment>
<dbReference type="PROSITE" id="PS00018">
    <property type="entry name" value="EF_HAND_1"/>
    <property type="match status" value="2"/>
</dbReference>
<evidence type="ECO:0000256" key="16">
    <source>
        <dbReference type="ARBA" id="ARBA00032646"/>
    </source>
</evidence>
<keyword evidence="7" id="KW-0677">Repeat</keyword>
<dbReference type="SMART" id="SM00054">
    <property type="entry name" value="EFh"/>
    <property type="match status" value="2"/>
</dbReference>
<dbReference type="NCBIfam" id="TIGR00231">
    <property type="entry name" value="small_GTP"/>
    <property type="match status" value="1"/>
</dbReference>
<dbReference type="InterPro" id="IPR020860">
    <property type="entry name" value="MIRO_dom"/>
</dbReference>
<dbReference type="InterPro" id="IPR052266">
    <property type="entry name" value="Miro-EF-hand_domain"/>
</dbReference>
<evidence type="ECO:0000256" key="5">
    <source>
        <dbReference type="ARBA" id="ARBA00022692"/>
    </source>
</evidence>
<evidence type="ECO:0000256" key="9">
    <source>
        <dbReference type="ARBA" id="ARBA00022787"/>
    </source>
</evidence>
<dbReference type="SMART" id="SM00173">
    <property type="entry name" value="RAS"/>
    <property type="match status" value="1"/>
</dbReference>